<dbReference type="PANTHER" id="PTHR11138">
    <property type="entry name" value="METHIONYL-TRNA FORMYLTRANSFERASE"/>
    <property type="match status" value="1"/>
</dbReference>
<reference evidence="3 4" key="1">
    <citation type="submission" date="2023-08" db="EMBL/GenBank/DDBJ databases">
        <authorList>
            <person name="Girao M."/>
            <person name="Carvalho M.F."/>
        </authorList>
    </citation>
    <scope>NUCLEOTIDE SEQUENCE [LARGE SCALE GENOMIC DNA]</scope>
    <source>
        <strain evidence="3 4">CT-R113</strain>
    </source>
</reference>
<dbReference type="SUPFAM" id="SSF53328">
    <property type="entry name" value="Formyltransferase"/>
    <property type="match status" value="1"/>
</dbReference>
<dbReference type="Pfam" id="PF00551">
    <property type="entry name" value="Formyl_trans_N"/>
    <property type="match status" value="1"/>
</dbReference>
<comment type="caution">
    <text evidence="3">The sequence shown here is derived from an EMBL/GenBank/DDBJ whole genome shotgun (WGS) entry which is preliminary data.</text>
</comment>
<dbReference type="InterPro" id="IPR036477">
    <property type="entry name" value="Formyl_transf_N_sf"/>
</dbReference>
<evidence type="ECO:0000313" key="3">
    <source>
        <dbReference type="EMBL" id="MEE2040741.1"/>
    </source>
</evidence>
<dbReference type="Pfam" id="PF02911">
    <property type="entry name" value="Formyl_trans_C"/>
    <property type="match status" value="1"/>
</dbReference>
<dbReference type="Gene3D" id="3.40.50.12230">
    <property type="match status" value="1"/>
</dbReference>
<dbReference type="SUPFAM" id="SSF50486">
    <property type="entry name" value="FMT C-terminal domain-like"/>
    <property type="match status" value="1"/>
</dbReference>
<name>A0ABU7KES4_9ACTN</name>
<organism evidence="3 4">
    <name type="scientific">Nocardiopsis codii</name>
    <dbReference type="NCBI Taxonomy" id="3065942"/>
    <lineage>
        <taxon>Bacteria</taxon>
        <taxon>Bacillati</taxon>
        <taxon>Actinomycetota</taxon>
        <taxon>Actinomycetes</taxon>
        <taxon>Streptosporangiales</taxon>
        <taxon>Nocardiopsidaceae</taxon>
        <taxon>Nocardiopsis</taxon>
    </lineage>
</organism>
<feature type="domain" description="Formyl transferase N-terminal" evidence="1">
    <location>
        <begin position="32"/>
        <end position="180"/>
    </location>
</feature>
<evidence type="ECO:0000313" key="4">
    <source>
        <dbReference type="Proteomes" id="UP001356095"/>
    </source>
</evidence>
<evidence type="ECO:0000259" key="2">
    <source>
        <dbReference type="Pfam" id="PF02911"/>
    </source>
</evidence>
<evidence type="ECO:0000259" key="1">
    <source>
        <dbReference type="Pfam" id="PF00551"/>
    </source>
</evidence>
<dbReference type="RefSeq" id="WP_330094504.1">
    <property type="nucleotide sequence ID" value="NZ_JAUZMY010000034.1"/>
</dbReference>
<dbReference type="Proteomes" id="UP001356095">
    <property type="component" value="Unassembled WGS sequence"/>
</dbReference>
<accession>A0ABU7KES4</accession>
<protein>
    <submittedName>
        <fullName evidence="3">Formyltransferase family protein</fullName>
    </submittedName>
</protein>
<dbReference type="InterPro" id="IPR002376">
    <property type="entry name" value="Formyl_transf_N"/>
</dbReference>
<sequence length="337" mass="36623">MSDRRRYCYVSGLRLGVPALEELCAQGRPPSLVVSYPAELAHRSGYLDYEAVTRRHDLPHVRAADVNSDEVREALSAHQVDLMVVAGWSQLVHEQVLTSLPLGAVGLHPSPLPVGRGRAPIPWTILRNMRSSAVTLFHLDREPVTGDIVDQHWFDLPDDVTATGLYERIGHLQSELLVRHLDDLLEGTAPRRPQAGHASVWPHRRPSDGHLDFTAAGSDVDRMVRALADPYPGAFAMFGGARITLCGGALDERARGGEPGRVVAAGEGRRWGITCGDGTVFVPESLRVDEGVRAEPTSLAMFRPGAYFDAPSEHMLASTRRAPVPGQSPSPDALQNA</sequence>
<dbReference type="PANTHER" id="PTHR11138:SF5">
    <property type="entry name" value="METHIONYL-TRNA FORMYLTRANSFERASE, MITOCHONDRIAL"/>
    <property type="match status" value="1"/>
</dbReference>
<dbReference type="InterPro" id="IPR005793">
    <property type="entry name" value="Formyl_trans_C"/>
</dbReference>
<dbReference type="InterPro" id="IPR011034">
    <property type="entry name" value="Formyl_transferase-like_C_sf"/>
</dbReference>
<keyword evidence="4" id="KW-1185">Reference proteome</keyword>
<proteinExistence type="predicted"/>
<dbReference type="EMBL" id="JAUZMY010000034">
    <property type="protein sequence ID" value="MEE2040741.1"/>
    <property type="molecule type" value="Genomic_DNA"/>
</dbReference>
<gene>
    <name evidence="3" type="ORF">Q8791_26325</name>
</gene>
<feature type="domain" description="Formyl transferase C-terminal" evidence="2">
    <location>
        <begin position="206"/>
        <end position="286"/>
    </location>
</feature>